<dbReference type="PROSITE" id="PS51257">
    <property type="entry name" value="PROKAR_LIPOPROTEIN"/>
    <property type="match status" value="1"/>
</dbReference>
<dbReference type="Gene3D" id="2.60.220.30">
    <property type="match status" value="1"/>
</dbReference>
<evidence type="ECO:0000313" key="2">
    <source>
        <dbReference type="EMBL" id="WFG38155.1"/>
    </source>
</evidence>
<evidence type="ECO:0000313" key="4">
    <source>
        <dbReference type="Proteomes" id="UP001321249"/>
    </source>
</evidence>
<sequence>MRKFPSAVRVAQIFALLLITAVIACGSSGEAESSKLVSASKGGTVEAVGGFVTIKVPPGALSEDIEITVSKVENDVSEPSDMPELAAYEFGPDGTTFSKPVQVSLVLPVSLLEDGFRLIHFESDSSDDGEAPLSTPLDVDEIVIDETGENATIKTSISSFSGIKIYRSDFFGLRLNVPNTAVEGVPFPVEAVTMKKSTESQVVRRQVYGSGDDAVVETTRKRTGRYLVMSMEN</sequence>
<dbReference type="RefSeq" id="WP_342824409.1">
    <property type="nucleotide sequence ID" value="NZ_CP046147.1"/>
</dbReference>
<dbReference type="Proteomes" id="UP001321249">
    <property type="component" value="Unassembled WGS sequence"/>
</dbReference>
<gene>
    <name evidence="1" type="ORF">GKO46_06545</name>
    <name evidence="2" type="ORF">GKO48_00545</name>
</gene>
<dbReference type="Proteomes" id="UP001219901">
    <property type="component" value="Chromosome"/>
</dbReference>
<name>A0AAJ5ZBW0_9CHLR</name>
<keyword evidence="3" id="KW-1185">Reference proteome</keyword>
<reference evidence="3 4" key="1">
    <citation type="submission" date="2019-11" db="EMBL/GenBank/DDBJ databases">
        <authorList>
            <person name="Cho J.-C."/>
        </authorList>
    </citation>
    <scope>NUCLEOTIDE SEQUENCE [LARGE SCALE GENOMIC DNA]</scope>
    <source>
        <strain evidence="2 3">JH1073</strain>
        <strain evidence="1 4">JH702</strain>
    </source>
</reference>
<evidence type="ECO:0000313" key="1">
    <source>
        <dbReference type="EMBL" id="MDG0866732.1"/>
    </source>
</evidence>
<dbReference type="EMBL" id="CP046147">
    <property type="protein sequence ID" value="WFG38155.1"/>
    <property type="molecule type" value="Genomic_DNA"/>
</dbReference>
<reference evidence="3" key="3">
    <citation type="submission" date="2023-06" db="EMBL/GenBank/DDBJ databases">
        <title>Pangenomics reveal diversification of enzyme families and niche specialization in globally abundant SAR202 bacteria.</title>
        <authorList>
            <person name="Saw J.H.W."/>
        </authorList>
    </citation>
    <scope>NUCLEOTIDE SEQUENCE [LARGE SCALE GENOMIC DNA]</scope>
    <source>
        <strain evidence="3">JH1073</strain>
    </source>
</reference>
<dbReference type="AlphaFoldDB" id="A0AAJ5ZBW0"/>
<evidence type="ECO:0008006" key="5">
    <source>
        <dbReference type="Google" id="ProtNLM"/>
    </source>
</evidence>
<dbReference type="EMBL" id="WMBE01000002">
    <property type="protein sequence ID" value="MDG0866732.1"/>
    <property type="molecule type" value="Genomic_DNA"/>
</dbReference>
<accession>A0AAJ5ZBW0</accession>
<reference evidence="2" key="2">
    <citation type="journal article" date="2023" name="Nat. Commun.">
        <title>Cultivation of marine bacteria of the SAR202 clade.</title>
        <authorList>
            <person name="Lim Y."/>
            <person name="Seo J.H."/>
            <person name="Giovannoni S.J."/>
            <person name="Kang I."/>
            <person name="Cho J.C."/>
        </authorList>
    </citation>
    <scope>NUCLEOTIDE SEQUENCE</scope>
    <source>
        <strain evidence="2">JH1073</strain>
    </source>
</reference>
<proteinExistence type="predicted"/>
<organism evidence="2 3">
    <name type="scientific">Candidatus Lucifugimonas marina</name>
    <dbReference type="NCBI Taxonomy" id="3038979"/>
    <lineage>
        <taxon>Bacteria</taxon>
        <taxon>Bacillati</taxon>
        <taxon>Chloroflexota</taxon>
        <taxon>Dehalococcoidia</taxon>
        <taxon>SAR202 cluster</taxon>
        <taxon>Candidatus Lucifugimonadales</taxon>
        <taxon>Candidatus Lucifugimonadaceae</taxon>
        <taxon>Candidatus Lucifugimonas</taxon>
    </lineage>
</organism>
<protein>
    <recommendedName>
        <fullName evidence="5">ZU5 domain-containing protein</fullName>
    </recommendedName>
</protein>
<evidence type="ECO:0000313" key="3">
    <source>
        <dbReference type="Proteomes" id="UP001219901"/>
    </source>
</evidence>